<name>A0A0P9MPK1_PSESX</name>
<organism evidence="1 2">
    <name type="scientific">Pseudomonas syringae pv. cerasicola</name>
    <dbReference type="NCBI Taxonomy" id="264451"/>
    <lineage>
        <taxon>Bacteria</taxon>
        <taxon>Pseudomonadati</taxon>
        <taxon>Pseudomonadota</taxon>
        <taxon>Gammaproteobacteria</taxon>
        <taxon>Pseudomonadales</taxon>
        <taxon>Pseudomonadaceae</taxon>
        <taxon>Pseudomonas</taxon>
        <taxon>Pseudomonas syringae</taxon>
    </lineage>
</organism>
<gene>
    <name evidence="1" type="ORF">ALO50_03592</name>
</gene>
<dbReference type="Gene3D" id="1.20.1530.20">
    <property type="match status" value="1"/>
</dbReference>
<dbReference type="PATRIC" id="fig|264451.4.peg.5056"/>
<accession>A0A0P9MPK1</accession>
<evidence type="ECO:0000313" key="1">
    <source>
        <dbReference type="EMBL" id="KPW85768.1"/>
    </source>
</evidence>
<protein>
    <submittedName>
        <fullName evidence="1">Bile acid:sodium symporter</fullName>
    </submittedName>
</protein>
<sequence length="67" mass="7494">MRALAALSRFVGNTFAYWVLLFAILAFLFPQAFIGLKSWIVPLLGLVMFGMGLTLKLEDFSEVARNP</sequence>
<dbReference type="AlphaFoldDB" id="A0A0P9MPK1"/>
<dbReference type="EMBL" id="LJQA01000753">
    <property type="protein sequence ID" value="KPW85768.1"/>
    <property type="molecule type" value="Genomic_DNA"/>
</dbReference>
<evidence type="ECO:0000313" key="2">
    <source>
        <dbReference type="Proteomes" id="UP000050356"/>
    </source>
</evidence>
<proteinExistence type="predicted"/>
<comment type="caution">
    <text evidence="1">The sequence shown here is derived from an EMBL/GenBank/DDBJ whole genome shotgun (WGS) entry which is preliminary data.</text>
</comment>
<reference evidence="1 2" key="1">
    <citation type="submission" date="2015-09" db="EMBL/GenBank/DDBJ databases">
        <title>Genome announcement of multiple Pseudomonas syringae strains.</title>
        <authorList>
            <person name="Thakur S."/>
            <person name="Wang P.W."/>
            <person name="Gong Y."/>
            <person name="Weir B.S."/>
            <person name="Guttman D.S."/>
        </authorList>
    </citation>
    <scope>NUCLEOTIDE SEQUENCE [LARGE SCALE GENOMIC DNA]</scope>
    <source>
        <strain evidence="1 2">ICMP17524</strain>
    </source>
</reference>
<dbReference type="InterPro" id="IPR038770">
    <property type="entry name" value="Na+/solute_symporter_sf"/>
</dbReference>
<dbReference type="Proteomes" id="UP000050356">
    <property type="component" value="Unassembled WGS sequence"/>
</dbReference>